<accession>X0WLU0</accession>
<comment type="caution">
    <text evidence="1">The sequence shown here is derived from an EMBL/GenBank/DDBJ whole genome shotgun (WGS) entry which is preliminary data.</text>
</comment>
<organism evidence="1">
    <name type="scientific">marine sediment metagenome</name>
    <dbReference type="NCBI Taxonomy" id="412755"/>
    <lineage>
        <taxon>unclassified sequences</taxon>
        <taxon>metagenomes</taxon>
        <taxon>ecological metagenomes</taxon>
    </lineage>
</organism>
<dbReference type="AlphaFoldDB" id="X0WLU0"/>
<sequence length="269" mass="29359">EIIIRKPATVLYLELEGGITLEAAGLLEEPIFEVRGYVNFEAKLDPAGPRFELEFGGTGQVVYLGNLGSMAGLFIMEIPVKFILDSHDDPAKDVDAITAGDLLTDLGLTLEPDNFLNLVQLPKLWGVVKLETNFEVLKEVGIDLKAEALLELNLTANVQTETLTLEGIPGDIFSQLAASESLIDELNSGTLPGDLAALFTGDNELGSGYEVRTVIGGVLWRIIDSVNSKQYFIQIQDDTELPTDANTDPQTEINLVLRNETQEFVLQPK</sequence>
<feature type="non-terminal residue" evidence="1">
    <location>
        <position position="269"/>
    </location>
</feature>
<proteinExistence type="predicted"/>
<feature type="non-terminal residue" evidence="1">
    <location>
        <position position="1"/>
    </location>
</feature>
<protein>
    <submittedName>
        <fullName evidence="1">Uncharacterized protein</fullName>
    </submittedName>
</protein>
<dbReference type="EMBL" id="BARS01023733">
    <property type="protein sequence ID" value="GAG13666.1"/>
    <property type="molecule type" value="Genomic_DNA"/>
</dbReference>
<name>X0WLU0_9ZZZZ</name>
<evidence type="ECO:0000313" key="1">
    <source>
        <dbReference type="EMBL" id="GAG13666.1"/>
    </source>
</evidence>
<reference evidence="1" key="1">
    <citation type="journal article" date="2014" name="Front. Microbiol.">
        <title>High frequency of phylogenetically diverse reductive dehalogenase-homologous genes in deep subseafloor sedimentary metagenomes.</title>
        <authorList>
            <person name="Kawai M."/>
            <person name="Futagami T."/>
            <person name="Toyoda A."/>
            <person name="Takaki Y."/>
            <person name="Nishi S."/>
            <person name="Hori S."/>
            <person name="Arai W."/>
            <person name="Tsubouchi T."/>
            <person name="Morono Y."/>
            <person name="Uchiyama I."/>
            <person name="Ito T."/>
            <person name="Fujiyama A."/>
            <person name="Inagaki F."/>
            <person name="Takami H."/>
        </authorList>
    </citation>
    <scope>NUCLEOTIDE SEQUENCE</scope>
    <source>
        <strain evidence="1">Expedition CK06-06</strain>
    </source>
</reference>
<gene>
    <name evidence="1" type="ORF">S01H1_37770</name>
</gene>